<name>A0A433XZS4_9BACL</name>
<organism evidence="1 2">
    <name type="scientific">Paenibacillus anaericanus</name>
    <dbReference type="NCBI Taxonomy" id="170367"/>
    <lineage>
        <taxon>Bacteria</taxon>
        <taxon>Bacillati</taxon>
        <taxon>Bacillota</taxon>
        <taxon>Bacilli</taxon>
        <taxon>Bacillales</taxon>
        <taxon>Paenibacillaceae</taxon>
        <taxon>Paenibacillus</taxon>
    </lineage>
</organism>
<sequence length="309" mass="35993">MKGGVLISGIQSDNKDNIVLFPKTLDYYQIELTRMLETERYGEAAELLKFLLQCQGQDPRHYEEWQALLEWLMSAFPQSLNNDDLDIAEEEGEEQLARRHMDAKIAEDKDYPKKLLQAVMERPMSEHSFLALEQLTYVDMSEIDETLHLWLNRSELHPLLQYRILQILNRRGSQGLIRFQRGGEEVEVELDQVPLKPADFPPPVQEVLERVEQHTGIHNPTLLYFAQELWYQFIMGVYGTMNYRSILSEGDSILDVWAGVLHTIVSETLSDDKNDEEIRSLYGITDSMRLRYEQAYRSMKQFVSIGTKS</sequence>
<dbReference type="Proteomes" id="UP000279446">
    <property type="component" value="Unassembled WGS sequence"/>
</dbReference>
<comment type="caution">
    <text evidence="1">The sequence shown here is derived from an EMBL/GenBank/DDBJ whole genome shotgun (WGS) entry which is preliminary data.</text>
</comment>
<gene>
    <name evidence="1" type="ORF">EJP82_24630</name>
</gene>
<protein>
    <submittedName>
        <fullName evidence="1">Uncharacterized protein</fullName>
    </submittedName>
</protein>
<proteinExistence type="predicted"/>
<accession>A0A433XZS4</accession>
<dbReference type="OrthoDB" id="2677436at2"/>
<dbReference type="EMBL" id="RZNY01000034">
    <property type="protein sequence ID" value="RUT40681.1"/>
    <property type="molecule type" value="Genomic_DNA"/>
</dbReference>
<evidence type="ECO:0000313" key="2">
    <source>
        <dbReference type="Proteomes" id="UP000279446"/>
    </source>
</evidence>
<dbReference type="AlphaFoldDB" id="A0A433XZS4"/>
<keyword evidence="2" id="KW-1185">Reference proteome</keyword>
<reference evidence="1 2" key="1">
    <citation type="submission" date="2018-12" db="EMBL/GenBank/DDBJ databases">
        <authorList>
            <person name="Sun L."/>
            <person name="Chen Z."/>
        </authorList>
    </citation>
    <scope>NUCLEOTIDE SEQUENCE [LARGE SCALE GENOMIC DNA]</scope>
    <source>
        <strain evidence="1 2">DSM 15890</strain>
    </source>
</reference>
<evidence type="ECO:0000313" key="1">
    <source>
        <dbReference type="EMBL" id="RUT40681.1"/>
    </source>
</evidence>